<gene>
    <name evidence="1" type="ORF">GA0070563_11249</name>
</gene>
<sequence>MRRFRYFISYAFTTRSGHSGHGSTELQRDMPIQGYADVQKIAAELAEMDRLEKVIILNFQLFPQPVGTEHPTANR</sequence>
<dbReference type="RefSeq" id="WP_074476846.1">
    <property type="nucleotide sequence ID" value="NZ_FMCT01000012.1"/>
</dbReference>
<keyword evidence="2" id="KW-1185">Reference proteome</keyword>
<organism evidence="1 2">
    <name type="scientific">Micromonospora carbonacea</name>
    <dbReference type="NCBI Taxonomy" id="47853"/>
    <lineage>
        <taxon>Bacteria</taxon>
        <taxon>Bacillati</taxon>
        <taxon>Actinomycetota</taxon>
        <taxon>Actinomycetes</taxon>
        <taxon>Micromonosporales</taxon>
        <taxon>Micromonosporaceae</taxon>
        <taxon>Micromonospora</taxon>
    </lineage>
</organism>
<dbReference type="AlphaFoldDB" id="A0A1C5AAC6"/>
<proteinExistence type="predicted"/>
<reference evidence="2" key="1">
    <citation type="submission" date="2016-06" db="EMBL/GenBank/DDBJ databases">
        <authorList>
            <person name="Varghese N."/>
            <person name="Submissions Spin"/>
        </authorList>
    </citation>
    <scope>NUCLEOTIDE SEQUENCE [LARGE SCALE GENOMIC DNA]</scope>
    <source>
        <strain evidence="2">DSM 43168</strain>
    </source>
</reference>
<evidence type="ECO:0000313" key="1">
    <source>
        <dbReference type="EMBL" id="SCF42192.1"/>
    </source>
</evidence>
<dbReference type="EMBL" id="FMCT01000012">
    <property type="protein sequence ID" value="SCF42192.1"/>
    <property type="molecule type" value="Genomic_DNA"/>
</dbReference>
<accession>A0A1C5AAC6</accession>
<dbReference type="Proteomes" id="UP000183585">
    <property type="component" value="Unassembled WGS sequence"/>
</dbReference>
<name>A0A1C5AAC6_9ACTN</name>
<evidence type="ECO:0000313" key="2">
    <source>
        <dbReference type="Proteomes" id="UP000183585"/>
    </source>
</evidence>
<protein>
    <submittedName>
        <fullName evidence="1">Uncharacterized protein</fullName>
    </submittedName>
</protein>